<keyword evidence="4" id="KW-1185">Reference proteome</keyword>
<proteinExistence type="predicted"/>
<evidence type="ECO:0000256" key="2">
    <source>
        <dbReference type="SAM" id="SignalP"/>
    </source>
</evidence>
<sequence length="309" mass="34807" precursor="true">MKKLITLISAVLLFISLSTNTSNANNESPVTSDKQGRLFLKQSLGHSHNDYYQRNPLHYALKANMFSIEADIFHKDGELYVAHSRDEIKPSRTLKKLYLDPLNKHFKKHGSIDTEHPFGGQVRTSGLPLILMVDFKNDGLKCWQTLEKQLAQYPNLFRHVAIDNEKTTITPAPVIVVASGQRPVKQISKATERFVGIDGRYSTDYHSQAPAHLMPMISTSFSEFLKSVGSQNPNDILIALTDFKSAAHQKGRIARIWATPDSTKMWQLLYQSGIQLINTDKPIQLAKYLNSQSQRSNTSTANAEQNLNK</sequence>
<organism evidence="3 4">
    <name type="scientific">Poriferisphaera corsica</name>
    <dbReference type="NCBI Taxonomy" id="2528020"/>
    <lineage>
        <taxon>Bacteria</taxon>
        <taxon>Pseudomonadati</taxon>
        <taxon>Planctomycetota</taxon>
        <taxon>Phycisphaerae</taxon>
        <taxon>Phycisphaerales</taxon>
        <taxon>Phycisphaeraceae</taxon>
        <taxon>Poriferisphaera</taxon>
    </lineage>
</organism>
<evidence type="ECO:0000256" key="1">
    <source>
        <dbReference type="ARBA" id="ARBA00014286"/>
    </source>
</evidence>
<accession>A0A517YPT8</accession>
<dbReference type="RefSeq" id="WP_145073458.1">
    <property type="nucleotide sequence ID" value="NZ_CP036425.1"/>
</dbReference>
<dbReference type="AlphaFoldDB" id="A0A517YPT8"/>
<dbReference type="PANTHER" id="PTHR31571">
    <property type="entry name" value="ALTERED INHERITANCE OF MITOCHONDRIA PROTEIN 6"/>
    <property type="match status" value="1"/>
</dbReference>
<dbReference type="Proteomes" id="UP000317369">
    <property type="component" value="Chromosome"/>
</dbReference>
<dbReference type="PANTHER" id="PTHR31571:SF1">
    <property type="entry name" value="ALTERED INHERITANCE OF MITOCHONDRIA PROTEIN 6"/>
    <property type="match status" value="1"/>
</dbReference>
<dbReference type="GO" id="GO:0008081">
    <property type="term" value="F:phosphoric diester hydrolase activity"/>
    <property type="evidence" value="ECO:0007669"/>
    <property type="project" value="InterPro"/>
</dbReference>
<name>A0A517YPT8_9BACT</name>
<feature type="signal peptide" evidence="2">
    <location>
        <begin position="1"/>
        <end position="24"/>
    </location>
</feature>
<dbReference type="InterPro" id="IPR017946">
    <property type="entry name" value="PLC-like_Pdiesterase_TIM-brl"/>
</dbReference>
<keyword evidence="2" id="KW-0732">Signal</keyword>
<dbReference type="SUPFAM" id="SSF51695">
    <property type="entry name" value="PLC-like phosphodiesterases"/>
    <property type="match status" value="1"/>
</dbReference>
<dbReference type="EMBL" id="CP036425">
    <property type="protein sequence ID" value="QDU32232.1"/>
    <property type="molecule type" value="Genomic_DNA"/>
</dbReference>
<evidence type="ECO:0000313" key="4">
    <source>
        <dbReference type="Proteomes" id="UP000317369"/>
    </source>
</evidence>
<dbReference type="KEGG" id="pcor:KS4_02630"/>
<dbReference type="InterPro" id="IPR051236">
    <property type="entry name" value="HAT_RTT109-like"/>
</dbReference>
<evidence type="ECO:0000313" key="3">
    <source>
        <dbReference type="EMBL" id="QDU32232.1"/>
    </source>
</evidence>
<protein>
    <recommendedName>
        <fullName evidence="1">Altered inheritance of mitochondria protein 6</fullName>
    </recommendedName>
</protein>
<dbReference type="OrthoDB" id="9794455at2"/>
<dbReference type="GO" id="GO:0006629">
    <property type="term" value="P:lipid metabolic process"/>
    <property type="evidence" value="ECO:0007669"/>
    <property type="project" value="InterPro"/>
</dbReference>
<feature type="chain" id="PRO_5021786323" description="Altered inheritance of mitochondria protein 6" evidence="2">
    <location>
        <begin position="25"/>
        <end position="309"/>
    </location>
</feature>
<gene>
    <name evidence="3" type="ORF">KS4_02630</name>
</gene>
<reference evidence="3 4" key="1">
    <citation type="submission" date="2019-02" db="EMBL/GenBank/DDBJ databases">
        <title>Deep-cultivation of Planctomycetes and their phenomic and genomic characterization uncovers novel biology.</title>
        <authorList>
            <person name="Wiegand S."/>
            <person name="Jogler M."/>
            <person name="Boedeker C."/>
            <person name="Pinto D."/>
            <person name="Vollmers J."/>
            <person name="Rivas-Marin E."/>
            <person name="Kohn T."/>
            <person name="Peeters S.H."/>
            <person name="Heuer A."/>
            <person name="Rast P."/>
            <person name="Oberbeckmann S."/>
            <person name="Bunk B."/>
            <person name="Jeske O."/>
            <person name="Meyerdierks A."/>
            <person name="Storesund J.E."/>
            <person name="Kallscheuer N."/>
            <person name="Luecker S."/>
            <person name="Lage O.M."/>
            <person name="Pohl T."/>
            <person name="Merkel B.J."/>
            <person name="Hornburger P."/>
            <person name="Mueller R.-W."/>
            <person name="Bruemmer F."/>
            <person name="Labrenz M."/>
            <person name="Spormann A.M."/>
            <person name="Op den Camp H."/>
            <person name="Overmann J."/>
            <person name="Amann R."/>
            <person name="Jetten M.S.M."/>
            <person name="Mascher T."/>
            <person name="Medema M.H."/>
            <person name="Devos D.P."/>
            <person name="Kaster A.-K."/>
            <person name="Ovreas L."/>
            <person name="Rohde M."/>
            <person name="Galperin M.Y."/>
            <person name="Jogler C."/>
        </authorList>
    </citation>
    <scope>NUCLEOTIDE SEQUENCE [LARGE SCALE GENOMIC DNA]</scope>
    <source>
        <strain evidence="3 4">KS4</strain>
    </source>
</reference>